<reference evidence="19" key="1">
    <citation type="submission" date="2025-08" db="UniProtKB">
        <authorList>
            <consortium name="RefSeq"/>
        </authorList>
    </citation>
    <scope>IDENTIFICATION</scope>
</reference>
<proteinExistence type="inferred from homology"/>
<keyword evidence="18" id="KW-1185">Reference proteome</keyword>
<name>A0A6J2VHB0_CHACN</name>
<evidence type="ECO:0000256" key="11">
    <source>
        <dbReference type="ARBA" id="ARBA00051025"/>
    </source>
</evidence>
<keyword evidence="6" id="KW-0788">Thiol protease</keyword>
<dbReference type="GO" id="GO:0005764">
    <property type="term" value="C:lysosome"/>
    <property type="evidence" value="ECO:0007669"/>
    <property type="project" value="UniProtKB-SubCell"/>
</dbReference>
<keyword evidence="8" id="KW-1015">Disulfide bond</keyword>
<keyword evidence="5" id="KW-0378">Hydrolase</keyword>
<dbReference type="EC" id="3.4.22.42" evidence="13"/>
<evidence type="ECO:0000256" key="10">
    <source>
        <dbReference type="ARBA" id="ARBA00023228"/>
    </source>
</evidence>
<dbReference type="CTD" id="1519"/>
<dbReference type="Pfam" id="PF08246">
    <property type="entry name" value="Inhibitor_I29"/>
    <property type="match status" value="1"/>
</dbReference>
<dbReference type="AlphaFoldDB" id="A0A6J2VHB0"/>
<dbReference type="FunCoup" id="A0A6J2VHB0">
    <property type="interactions" value="210"/>
</dbReference>
<dbReference type="PRINTS" id="PR00705">
    <property type="entry name" value="PAPAIN"/>
</dbReference>
<dbReference type="RefSeq" id="XP_030630666.1">
    <property type="nucleotide sequence ID" value="XM_030774806.1"/>
</dbReference>
<dbReference type="InterPro" id="IPR000668">
    <property type="entry name" value="Peptidase_C1A_C"/>
</dbReference>
<dbReference type="InterPro" id="IPR038765">
    <property type="entry name" value="Papain-like_cys_pep_sf"/>
</dbReference>
<evidence type="ECO:0000256" key="5">
    <source>
        <dbReference type="ARBA" id="ARBA00022801"/>
    </source>
</evidence>
<evidence type="ECO:0000256" key="3">
    <source>
        <dbReference type="ARBA" id="ARBA00022670"/>
    </source>
</evidence>
<evidence type="ECO:0000259" key="17">
    <source>
        <dbReference type="SMART" id="SM00848"/>
    </source>
</evidence>
<dbReference type="InterPro" id="IPR013201">
    <property type="entry name" value="Prot_inhib_I29"/>
</dbReference>
<evidence type="ECO:0000313" key="18">
    <source>
        <dbReference type="Proteomes" id="UP000504632"/>
    </source>
</evidence>
<feature type="chain" id="PRO_5026863549" description="Cathepsin O" evidence="15">
    <location>
        <begin position="24"/>
        <end position="345"/>
    </location>
</feature>
<comment type="similarity">
    <text evidence="2">Belongs to the peptidase C1 family.</text>
</comment>
<dbReference type="FunFam" id="3.90.70.10:FF:000079">
    <property type="entry name" value="Cathepsin O"/>
    <property type="match status" value="1"/>
</dbReference>
<gene>
    <name evidence="19" type="primary">ctso</name>
</gene>
<dbReference type="PROSITE" id="PS51257">
    <property type="entry name" value="PROKAR_LIPOPROTEIN"/>
    <property type="match status" value="1"/>
</dbReference>
<evidence type="ECO:0000256" key="7">
    <source>
        <dbReference type="ARBA" id="ARBA00023145"/>
    </source>
</evidence>
<organism evidence="18 19">
    <name type="scientific">Chanos chanos</name>
    <name type="common">Milkfish</name>
    <name type="synonym">Mugil chanos</name>
    <dbReference type="NCBI Taxonomy" id="29144"/>
    <lineage>
        <taxon>Eukaryota</taxon>
        <taxon>Metazoa</taxon>
        <taxon>Chordata</taxon>
        <taxon>Craniata</taxon>
        <taxon>Vertebrata</taxon>
        <taxon>Euteleostomi</taxon>
        <taxon>Actinopterygii</taxon>
        <taxon>Neopterygii</taxon>
        <taxon>Teleostei</taxon>
        <taxon>Ostariophysi</taxon>
        <taxon>Gonorynchiformes</taxon>
        <taxon>Chanidae</taxon>
        <taxon>Chanos</taxon>
    </lineage>
</organism>
<keyword evidence="9" id="KW-0325">Glycoprotein</keyword>
<sequence>MAGVRNLMLFSVIGQLIFGCCNTVFSATKIHINSTDEIEKFELFNHQFRRNYDVNNQQEYYQRKINFESSIRRHVYLNSVSKHLTNHSAKYGVNQFSDLSPEQFRETYLTAQAKVVPKYTPLKHGNSLKRNLPTKFDWRDKGAVNPIQNQEACGGCWAFSIVGAVESVHVKNGGALKQLSVQQVIDCSYNNHGCNGGSTVTALDWLNKTKEKLVSQSEYPFKAKNGMCHYFAPSHDGISVKNYQAHNFSGQEKEMMARLIEWGPLAVIVDAVSWQDYLGGIIQHHCSSHNPNHAVLVIGYDTTGDVPYWIVRNSWGTSWGDEGYAYIKIGANMCGIADSVTAVFL</sequence>
<evidence type="ECO:0000256" key="6">
    <source>
        <dbReference type="ARBA" id="ARBA00022807"/>
    </source>
</evidence>
<evidence type="ECO:0000256" key="2">
    <source>
        <dbReference type="ARBA" id="ARBA00008455"/>
    </source>
</evidence>
<feature type="domain" description="Peptidase C1A papain C-terminal" evidence="16">
    <location>
        <begin position="132"/>
        <end position="344"/>
    </location>
</feature>
<evidence type="ECO:0000256" key="13">
    <source>
        <dbReference type="ARBA" id="ARBA00066464"/>
    </source>
</evidence>
<dbReference type="InterPro" id="IPR013128">
    <property type="entry name" value="Peptidase_C1A"/>
</dbReference>
<evidence type="ECO:0000259" key="16">
    <source>
        <dbReference type="SMART" id="SM00645"/>
    </source>
</evidence>
<dbReference type="SMART" id="SM00645">
    <property type="entry name" value="Pept_C1"/>
    <property type="match status" value="1"/>
</dbReference>
<keyword evidence="7" id="KW-0865">Zymogen</keyword>
<dbReference type="GO" id="GO:0008234">
    <property type="term" value="F:cysteine-type peptidase activity"/>
    <property type="evidence" value="ECO:0007669"/>
    <property type="project" value="UniProtKB-KW"/>
</dbReference>
<dbReference type="Proteomes" id="UP000504632">
    <property type="component" value="Chromosome 1"/>
</dbReference>
<dbReference type="Gene3D" id="3.90.70.10">
    <property type="entry name" value="Cysteine proteinases"/>
    <property type="match status" value="1"/>
</dbReference>
<dbReference type="PANTHER" id="PTHR12411">
    <property type="entry name" value="CYSTEINE PROTEASE FAMILY C1-RELATED"/>
    <property type="match status" value="1"/>
</dbReference>
<dbReference type="GeneID" id="115812320"/>
<accession>A0A6J2VHB0</accession>
<protein>
    <recommendedName>
        <fullName evidence="14">Cathepsin O</fullName>
        <ecNumber evidence="13">3.4.22.42</ecNumber>
    </recommendedName>
</protein>
<comment type="catalytic activity">
    <reaction evidence="11">
        <text>The recombinant human enzyme hydrolyzes synthetic endopeptidase substrates including Z-Phe-Arg-NHMec and Z-Arg-Arg-NHMec.</text>
        <dbReference type="EC" id="3.4.22.42"/>
    </reaction>
</comment>
<evidence type="ECO:0000256" key="9">
    <source>
        <dbReference type="ARBA" id="ARBA00023180"/>
    </source>
</evidence>
<evidence type="ECO:0000313" key="19">
    <source>
        <dbReference type="RefSeq" id="XP_030630666.1"/>
    </source>
</evidence>
<feature type="signal peptide" evidence="15">
    <location>
        <begin position="1"/>
        <end position="23"/>
    </location>
</feature>
<evidence type="ECO:0000256" key="4">
    <source>
        <dbReference type="ARBA" id="ARBA00022729"/>
    </source>
</evidence>
<feature type="domain" description="Cathepsin propeptide inhibitor" evidence="17">
    <location>
        <begin position="41"/>
        <end position="104"/>
    </location>
</feature>
<evidence type="ECO:0000256" key="15">
    <source>
        <dbReference type="SAM" id="SignalP"/>
    </source>
</evidence>
<evidence type="ECO:0000256" key="1">
    <source>
        <dbReference type="ARBA" id="ARBA00004371"/>
    </source>
</evidence>
<keyword evidence="10" id="KW-0458">Lysosome</keyword>
<dbReference type="OrthoDB" id="498368at2759"/>
<comment type="function">
    <text evidence="12">Proteolytic enzyme possibly involved in normal cellular protein degradation and turnover.</text>
</comment>
<dbReference type="SMART" id="SM00848">
    <property type="entry name" value="Inhibitor_I29"/>
    <property type="match status" value="1"/>
</dbReference>
<evidence type="ECO:0000256" key="8">
    <source>
        <dbReference type="ARBA" id="ARBA00023157"/>
    </source>
</evidence>
<dbReference type="CDD" id="cd02248">
    <property type="entry name" value="Peptidase_C1A"/>
    <property type="match status" value="1"/>
</dbReference>
<evidence type="ECO:0000256" key="12">
    <source>
        <dbReference type="ARBA" id="ARBA00053492"/>
    </source>
</evidence>
<keyword evidence="4 15" id="KW-0732">Signal</keyword>
<keyword evidence="3" id="KW-0645">Protease</keyword>
<dbReference type="SUPFAM" id="SSF54001">
    <property type="entry name" value="Cysteine proteinases"/>
    <property type="match status" value="1"/>
</dbReference>
<dbReference type="InParanoid" id="A0A6J2VHB0"/>
<dbReference type="Pfam" id="PF00112">
    <property type="entry name" value="Peptidase_C1"/>
    <property type="match status" value="1"/>
</dbReference>
<dbReference type="GO" id="GO:0006508">
    <property type="term" value="P:proteolysis"/>
    <property type="evidence" value="ECO:0007669"/>
    <property type="project" value="UniProtKB-KW"/>
</dbReference>
<comment type="subcellular location">
    <subcellularLocation>
        <location evidence="1">Lysosome</location>
    </subcellularLocation>
</comment>
<dbReference type="InterPro" id="IPR039417">
    <property type="entry name" value="Peptidase_C1A_papain-like"/>
</dbReference>
<evidence type="ECO:0000256" key="14">
    <source>
        <dbReference type="ARBA" id="ARBA00072046"/>
    </source>
</evidence>